<organism evidence="1 2">
    <name type="scientific">Paraglomus occultum</name>
    <dbReference type="NCBI Taxonomy" id="144539"/>
    <lineage>
        <taxon>Eukaryota</taxon>
        <taxon>Fungi</taxon>
        <taxon>Fungi incertae sedis</taxon>
        <taxon>Mucoromycota</taxon>
        <taxon>Glomeromycotina</taxon>
        <taxon>Glomeromycetes</taxon>
        <taxon>Paraglomerales</taxon>
        <taxon>Paraglomeraceae</taxon>
        <taxon>Paraglomus</taxon>
    </lineage>
</organism>
<comment type="caution">
    <text evidence="1">The sequence shown here is derived from an EMBL/GenBank/DDBJ whole genome shotgun (WGS) entry which is preliminary data.</text>
</comment>
<dbReference type="OrthoDB" id="434253at2759"/>
<dbReference type="AlphaFoldDB" id="A0A9N9FYM7"/>
<evidence type="ECO:0000313" key="1">
    <source>
        <dbReference type="EMBL" id="CAG8569432.1"/>
    </source>
</evidence>
<evidence type="ECO:0000313" key="2">
    <source>
        <dbReference type="Proteomes" id="UP000789572"/>
    </source>
</evidence>
<accession>A0A9N9FYM7</accession>
<dbReference type="Gene3D" id="2.30.110.10">
    <property type="entry name" value="Electron Transport, Fmn-binding Protein, Chain A"/>
    <property type="match status" value="1"/>
</dbReference>
<sequence length="201" mass="23031">MTNLRRNGQPSSHNIRFHEFLKEDPRYLIFLMAFNDSHLHGDIKSNPRAELCWQMPTTREIFNITGRFYIIASPLKITRFPAPKVDDSSTVPALQYWESQRCAVWTSLSSQTRALFSWPPSGEALQPGQERAMKVDAMLGNSAKADTKEQVVHNVALDNFCLLAFKVGGMTRLEYSQFPPKRTVFTLDEKTQEWHVAETNP</sequence>
<keyword evidence="2" id="KW-1185">Reference proteome</keyword>
<gene>
    <name evidence="1" type="ORF">POCULU_LOCUS5916</name>
</gene>
<dbReference type="Proteomes" id="UP000789572">
    <property type="component" value="Unassembled WGS sequence"/>
</dbReference>
<name>A0A9N9FYM7_9GLOM</name>
<protein>
    <submittedName>
        <fullName evidence="1">5542_t:CDS:1</fullName>
    </submittedName>
</protein>
<reference evidence="1" key="1">
    <citation type="submission" date="2021-06" db="EMBL/GenBank/DDBJ databases">
        <authorList>
            <person name="Kallberg Y."/>
            <person name="Tangrot J."/>
            <person name="Rosling A."/>
        </authorList>
    </citation>
    <scope>NUCLEOTIDE SEQUENCE</scope>
    <source>
        <strain evidence="1">IA702</strain>
    </source>
</reference>
<dbReference type="SUPFAM" id="SSF50475">
    <property type="entry name" value="FMN-binding split barrel"/>
    <property type="match status" value="1"/>
</dbReference>
<proteinExistence type="predicted"/>
<dbReference type="EMBL" id="CAJVPJ010000988">
    <property type="protein sequence ID" value="CAG8569432.1"/>
    <property type="molecule type" value="Genomic_DNA"/>
</dbReference>
<dbReference type="PANTHER" id="PTHR28243:SF1">
    <property type="entry name" value="PYRIDOXAMINE 5'-PHOSPHATE OXIDASE ALR4036 FAMILY FMN-BINDING DOMAIN-CONTAINING PROTEIN"/>
    <property type="match status" value="1"/>
</dbReference>
<dbReference type="InterPro" id="IPR012349">
    <property type="entry name" value="Split_barrel_FMN-bd"/>
</dbReference>
<dbReference type="PANTHER" id="PTHR28243">
    <property type="entry name" value="AGL049CP"/>
    <property type="match status" value="1"/>
</dbReference>